<dbReference type="PROSITE" id="PS51084">
    <property type="entry name" value="HIT_2"/>
    <property type="match status" value="1"/>
</dbReference>
<gene>
    <name evidence="4" type="ORF">A2V72_02230</name>
</gene>
<evidence type="ECO:0000256" key="1">
    <source>
        <dbReference type="PIRSR" id="PIRSR601310-1"/>
    </source>
</evidence>
<accession>A0A1G2DXI1</accession>
<evidence type="ECO:0000259" key="3">
    <source>
        <dbReference type="PROSITE" id="PS51084"/>
    </source>
</evidence>
<evidence type="ECO:0000313" key="4">
    <source>
        <dbReference type="EMBL" id="OGZ18284.1"/>
    </source>
</evidence>
<dbReference type="SUPFAM" id="SSF54197">
    <property type="entry name" value="HIT-like"/>
    <property type="match status" value="1"/>
</dbReference>
<evidence type="ECO:0000313" key="5">
    <source>
        <dbReference type="Proteomes" id="UP000178893"/>
    </source>
</evidence>
<dbReference type="Pfam" id="PF11969">
    <property type="entry name" value="DcpS_C"/>
    <property type="match status" value="1"/>
</dbReference>
<evidence type="ECO:0000256" key="2">
    <source>
        <dbReference type="PROSITE-ProRule" id="PRU00464"/>
    </source>
</evidence>
<dbReference type="PRINTS" id="PR00332">
    <property type="entry name" value="HISTRIAD"/>
</dbReference>
<dbReference type="InterPro" id="IPR036265">
    <property type="entry name" value="HIT-like_sf"/>
</dbReference>
<dbReference type="Gene3D" id="3.30.428.10">
    <property type="entry name" value="HIT-like"/>
    <property type="match status" value="1"/>
</dbReference>
<feature type="active site" description="Tele-AMP-histidine intermediate" evidence="1">
    <location>
        <position position="95"/>
    </location>
</feature>
<comment type="caution">
    <text evidence="4">The sequence shown here is derived from an EMBL/GenBank/DDBJ whole genome shotgun (WGS) entry which is preliminary data.</text>
</comment>
<dbReference type="InterPro" id="IPR001310">
    <property type="entry name" value="Histidine_triad_HIT"/>
</dbReference>
<name>A0A1G2DXI1_9BACT</name>
<dbReference type="GO" id="GO:0003824">
    <property type="term" value="F:catalytic activity"/>
    <property type="evidence" value="ECO:0007669"/>
    <property type="project" value="InterPro"/>
</dbReference>
<sequence>MNDCVFCKIVNGIIKTDFEEETNNLVVFRDKYPKAPIHFLIVTKKHIQDIKSDKDALWTSIGKLSVDLAEKLKIKGFRLVHNAGDAASVKHMHVHFLGEVSEDREV</sequence>
<protein>
    <recommendedName>
        <fullName evidence="3">HIT domain-containing protein</fullName>
    </recommendedName>
</protein>
<organism evidence="4 5">
    <name type="scientific">Candidatus Nealsonbacteria bacterium RBG_13_37_56</name>
    <dbReference type="NCBI Taxonomy" id="1801661"/>
    <lineage>
        <taxon>Bacteria</taxon>
        <taxon>Candidatus Nealsoniibacteriota</taxon>
    </lineage>
</organism>
<dbReference type="Proteomes" id="UP000178893">
    <property type="component" value="Unassembled WGS sequence"/>
</dbReference>
<feature type="short sequence motif" description="Histidine triad motif" evidence="2">
    <location>
        <begin position="91"/>
        <end position="95"/>
    </location>
</feature>
<dbReference type="EMBL" id="MHLW01000006">
    <property type="protein sequence ID" value="OGZ18284.1"/>
    <property type="molecule type" value="Genomic_DNA"/>
</dbReference>
<proteinExistence type="predicted"/>
<dbReference type="PANTHER" id="PTHR23089">
    <property type="entry name" value="HISTIDINE TRIAD HIT PROTEIN"/>
    <property type="match status" value="1"/>
</dbReference>
<dbReference type="AlphaFoldDB" id="A0A1G2DXI1"/>
<dbReference type="InterPro" id="IPR011146">
    <property type="entry name" value="HIT-like"/>
</dbReference>
<feature type="domain" description="HIT" evidence="3">
    <location>
        <begin position="5"/>
        <end position="106"/>
    </location>
</feature>
<reference evidence="4 5" key="1">
    <citation type="journal article" date="2016" name="Nat. Commun.">
        <title>Thousands of microbial genomes shed light on interconnected biogeochemical processes in an aquifer system.</title>
        <authorList>
            <person name="Anantharaman K."/>
            <person name="Brown C.T."/>
            <person name="Hug L.A."/>
            <person name="Sharon I."/>
            <person name="Castelle C.J."/>
            <person name="Probst A.J."/>
            <person name="Thomas B.C."/>
            <person name="Singh A."/>
            <person name="Wilkins M.J."/>
            <person name="Karaoz U."/>
            <person name="Brodie E.L."/>
            <person name="Williams K.H."/>
            <person name="Hubbard S.S."/>
            <person name="Banfield J.F."/>
        </authorList>
    </citation>
    <scope>NUCLEOTIDE SEQUENCE [LARGE SCALE GENOMIC DNA]</scope>
</reference>